<reference evidence="1 2" key="1">
    <citation type="submission" date="2014-04" db="EMBL/GenBank/DDBJ databases">
        <authorList>
            <consortium name="DOE Joint Genome Institute"/>
            <person name="Kuo A."/>
            <person name="Kohler A."/>
            <person name="Costa M.D."/>
            <person name="Nagy L.G."/>
            <person name="Floudas D."/>
            <person name="Copeland A."/>
            <person name="Barry K.W."/>
            <person name="Cichocki N."/>
            <person name="Veneault-Fourrey C."/>
            <person name="LaButti K."/>
            <person name="Lindquist E.A."/>
            <person name="Lipzen A."/>
            <person name="Lundell T."/>
            <person name="Morin E."/>
            <person name="Murat C."/>
            <person name="Sun H."/>
            <person name="Tunlid A."/>
            <person name="Henrissat B."/>
            <person name="Grigoriev I.V."/>
            <person name="Hibbett D.S."/>
            <person name="Martin F."/>
            <person name="Nordberg H.P."/>
            <person name="Cantor M.N."/>
            <person name="Hua S.X."/>
        </authorList>
    </citation>
    <scope>NUCLEOTIDE SEQUENCE [LARGE SCALE GENOMIC DNA]</scope>
    <source>
        <strain evidence="1 2">441</strain>
    </source>
</reference>
<protein>
    <submittedName>
        <fullName evidence="1">Uncharacterized protein</fullName>
    </submittedName>
</protein>
<sequence>MAKTPKKPNTKTNAESMVFLHGLWLKGSVKIKWGRGSMHLEGARAEGMGAPDEGGAGE</sequence>
<dbReference type="Proteomes" id="UP000054018">
    <property type="component" value="Unassembled WGS sequence"/>
</dbReference>
<proteinExistence type="predicted"/>
<dbReference type="EMBL" id="KN833714">
    <property type="protein sequence ID" value="KIK24671.1"/>
    <property type="molecule type" value="Genomic_DNA"/>
</dbReference>
<gene>
    <name evidence="1" type="ORF">PISMIDRAFT_678054</name>
</gene>
<evidence type="ECO:0000313" key="2">
    <source>
        <dbReference type="Proteomes" id="UP000054018"/>
    </source>
</evidence>
<name>A0A0C9Z658_9AGAM</name>
<feature type="non-terminal residue" evidence="1">
    <location>
        <position position="58"/>
    </location>
</feature>
<dbReference type="AlphaFoldDB" id="A0A0C9Z658"/>
<organism evidence="1 2">
    <name type="scientific">Pisolithus microcarpus 441</name>
    <dbReference type="NCBI Taxonomy" id="765257"/>
    <lineage>
        <taxon>Eukaryota</taxon>
        <taxon>Fungi</taxon>
        <taxon>Dikarya</taxon>
        <taxon>Basidiomycota</taxon>
        <taxon>Agaricomycotina</taxon>
        <taxon>Agaricomycetes</taxon>
        <taxon>Agaricomycetidae</taxon>
        <taxon>Boletales</taxon>
        <taxon>Sclerodermatineae</taxon>
        <taxon>Pisolithaceae</taxon>
        <taxon>Pisolithus</taxon>
    </lineage>
</organism>
<accession>A0A0C9Z658</accession>
<dbReference type="HOGENOM" id="CLU_208699_0_0_1"/>
<keyword evidence="2" id="KW-1185">Reference proteome</keyword>
<evidence type="ECO:0000313" key="1">
    <source>
        <dbReference type="EMBL" id="KIK24671.1"/>
    </source>
</evidence>
<reference evidence="2" key="2">
    <citation type="submission" date="2015-01" db="EMBL/GenBank/DDBJ databases">
        <title>Evolutionary Origins and Diversification of the Mycorrhizal Mutualists.</title>
        <authorList>
            <consortium name="DOE Joint Genome Institute"/>
            <consortium name="Mycorrhizal Genomics Consortium"/>
            <person name="Kohler A."/>
            <person name="Kuo A."/>
            <person name="Nagy L.G."/>
            <person name="Floudas D."/>
            <person name="Copeland A."/>
            <person name="Barry K.W."/>
            <person name="Cichocki N."/>
            <person name="Veneault-Fourrey C."/>
            <person name="LaButti K."/>
            <person name="Lindquist E.A."/>
            <person name="Lipzen A."/>
            <person name="Lundell T."/>
            <person name="Morin E."/>
            <person name="Murat C."/>
            <person name="Riley R."/>
            <person name="Ohm R."/>
            <person name="Sun H."/>
            <person name="Tunlid A."/>
            <person name="Henrissat B."/>
            <person name="Grigoriev I.V."/>
            <person name="Hibbett D.S."/>
            <person name="Martin F."/>
        </authorList>
    </citation>
    <scope>NUCLEOTIDE SEQUENCE [LARGE SCALE GENOMIC DNA]</scope>
    <source>
        <strain evidence="2">441</strain>
    </source>
</reference>